<protein>
    <recommendedName>
        <fullName evidence="5">Pentatricopeptide repeat-containing protein</fullName>
    </recommendedName>
</protein>
<dbReference type="InterPro" id="IPR046848">
    <property type="entry name" value="E_motif"/>
</dbReference>
<dbReference type="OrthoDB" id="728902at2759"/>
<dbReference type="Pfam" id="PF01535">
    <property type="entry name" value="PPR"/>
    <property type="match status" value="2"/>
</dbReference>
<dbReference type="Pfam" id="PF20431">
    <property type="entry name" value="E_motif"/>
    <property type="match status" value="1"/>
</dbReference>
<dbReference type="GO" id="GO:0003723">
    <property type="term" value="F:RNA binding"/>
    <property type="evidence" value="ECO:0007669"/>
    <property type="project" value="InterPro"/>
</dbReference>
<dbReference type="InterPro" id="IPR046960">
    <property type="entry name" value="PPR_At4g14850-like_plant"/>
</dbReference>
<keyword evidence="1" id="KW-0677">Repeat</keyword>
<evidence type="ECO:0000256" key="2">
    <source>
        <dbReference type="PROSITE-ProRule" id="PRU00708"/>
    </source>
</evidence>
<evidence type="ECO:0000313" key="4">
    <source>
        <dbReference type="Proteomes" id="UP000027138"/>
    </source>
</evidence>
<dbReference type="PROSITE" id="PS51375">
    <property type="entry name" value="PPR"/>
    <property type="match status" value="6"/>
</dbReference>
<feature type="repeat" description="PPR" evidence="2">
    <location>
        <begin position="380"/>
        <end position="414"/>
    </location>
</feature>
<organism evidence="3 4">
    <name type="scientific">Jatropha curcas</name>
    <name type="common">Barbados nut</name>
    <dbReference type="NCBI Taxonomy" id="180498"/>
    <lineage>
        <taxon>Eukaryota</taxon>
        <taxon>Viridiplantae</taxon>
        <taxon>Streptophyta</taxon>
        <taxon>Embryophyta</taxon>
        <taxon>Tracheophyta</taxon>
        <taxon>Spermatophyta</taxon>
        <taxon>Magnoliopsida</taxon>
        <taxon>eudicotyledons</taxon>
        <taxon>Gunneridae</taxon>
        <taxon>Pentapetalae</taxon>
        <taxon>rosids</taxon>
        <taxon>fabids</taxon>
        <taxon>Malpighiales</taxon>
        <taxon>Euphorbiaceae</taxon>
        <taxon>Crotonoideae</taxon>
        <taxon>Jatropheae</taxon>
        <taxon>Jatropha</taxon>
    </lineage>
</organism>
<dbReference type="Proteomes" id="UP000027138">
    <property type="component" value="Unassembled WGS sequence"/>
</dbReference>
<dbReference type="FunFam" id="1.25.40.10:FF:000694">
    <property type="entry name" value="Pentatricopeptide repeat-containing protein At3g50420"/>
    <property type="match status" value="1"/>
</dbReference>
<dbReference type="NCBIfam" id="TIGR00756">
    <property type="entry name" value="PPR"/>
    <property type="match status" value="5"/>
</dbReference>
<evidence type="ECO:0008006" key="5">
    <source>
        <dbReference type="Google" id="ProtNLM"/>
    </source>
</evidence>
<dbReference type="STRING" id="180498.A0A067K6X8"/>
<dbReference type="InterPro" id="IPR002885">
    <property type="entry name" value="PPR_rpt"/>
</dbReference>
<dbReference type="PANTHER" id="PTHR24015">
    <property type="entry name" value="OS07G0578800 PROTEIN-RELATED"/>
    <property type="match status" value="1"/>
</dbReference>
<dbReference type="InterPro" id="IPR011990">
    <property type="entry name" value="TPR-like_helical_dom_sf"/>
</dbReference>
<feature type="repeat" description="PPR" evidence="2">
    <location>
        <begin position="516"/>
        <end position="550"/>
    </location>
</feature>
<dbReference type="AlphaFoldDB" id="A0A067K6X8"/>
<sequence length="709" mass="78826">MLPFSEVSLQNLIKKCTTVTSLKRARQLHALILTTTTCISYAQHPYLNNNLIAMYAHCGSRLDAQRLFDKMHQRNSISYNALIAAYSRDPNYEILSFKLLSDMGIQGLKPNGATFTSLLQVCCSLEDWLLASLLHAQVLKFGFVNDVCVQTSLLGTYSNCGDLESSCKVFENVVDKDVVLWNSMISGNLKNDRIQEGLHLFSAMVRSGVIPTQFTYSMVLNAFSKSGDYSCGRVIHAQVIVLNIVADPALQNALLDMYSSCGDSKAVFSVFHRIENPSLVSWNSMISWCAKNGEGKKAMELLVKLLRLSISKPDQYTFTAVISATSEFPATDYGQPLHAQVTKAGLQRSVFIGTALLSMYFRNSDTESARGVFELMKDKDVVLWTEMIMGHCRSDDGKTAIKLFCKMCKEGHRSDSFAISGALSACADLATLKQGQTIHTLAIKTGCDAEMSVCGSLVDMYAKNGNLQAAQLIFSQVLNPDLKCWNSMIGGYSHHGMAEEAMMLFNEVLERGISPDQVTFLSLLSACNHSGWVEKGKFLWNYMKKNGITAGPKHYSCMVSLLSRAGLLNEAENLITETTYSEEHLKLWRTLLSSCVKERNMEIGVHAAEQVLRLDPQDSATHILLSNLYASVKRWDDVAEMRRKIRGLMLEKDPGISWIESKSDIQVFSSDDQSNPLTDEAQAEVHKLQGNMIKSITNEYEFDASLYST</sequence>
<gene>
    <name evidence="3" type="ORF">JCGZ_12323</name>
</gene>
<dbReference type="FunFam" id="1.25.40.10:FF:000158">
    <property type="entry name" value="pentatricopeptide repeat-containing protein At2g33680"/>
    <property type="match status" value="1"/>
</dbReference>
<dbReference type="EMBL" id="KK914593">
    <property type="protein sequence ID" value="KDP31862.1"/>
    <property type="molecule type" value="Genomic_DNA"/>
</dbReference>
<feature type="repeat" description="PPR" evidence="2">
    <location>
        <begin position="278"/>
        <end position="312"/>
    </location>
</feature>
<dbReference type="SUPFAM" id="SSF48452">
    <property type="entry name" value="TPR-like"/>
    <property type="match status" value="1"/>
</dbReference>
<feature type="repeat" description="PPR" evidence="2">
    <location>
        <begin position="481"/>
        <end position="515"/>
    </location>
</feature>
<accession>A0A067K6X8</accession>
<dbReference type="PANTHER" id="PTHR24015:SF2017">
    <property type="entry name" value="PENTATRICOPEPTIDE REPEAT-CONTAINING PROTEIN"/>
    <property type="match status" value="1"/>
</dbReference>
<dbReference type="KEGG" id="jcu:105639967"/>
<dbReference type="FunFam" id="1.25.40.10:FF:000343">
    <property type="entry name" value="Pentatricopeptide repeat-containing protein At3g58590"/>
    <property type="match status" value="2"/>
</dbReference>
<dbReference type="Pfam" id="PF13041">
    <property type="entry name" value="PPR_2"/>
    <property type="match status" value="5"/>
</dbReference>
<proteinExistence type="predicted"/>
<keyword evidence="4" id="KW-1185">Reference proteome</keyword>
<dbReference type="GO" id="GO:0009451">
    <property type="term" value="P:RNA modification"/>
    <property type="evidence" value="ECO:0007669"/>
    <property type="project" value="InterPro"/>
</dbReference>
<feature type="repeat" description="PPR" evidence="2">
    <location>
        <begin position="75"/>
        <end position="110"/>
    </location>
</feature>
<dbReference type="Gene3D" id="1.25.40.10">
    <property type="entry name" value="Tetratricopeptide repeat domain"/>
    <property type="match status" value="6"/>
</dbReference>
<feature type="repeat" description="PPR" evidence="2">
    <location>
        <begin position="177"/>
        <end position="211"/>
    </location>
</feature>
<evidence type="ECO:0000256" key="1">
    <source>
        <dbReference type="ARBA" id="ARBA00022737"/>
    </source>
</evidence>
<name>A0A067K6X8_JATCU</name>
<evidence type="ECO:0000313" key="3">
    <source>
        <dbReference type="EMBL" id="KDP31862.1"/>
    </source>
</evidence>
<dbReference type="GO" id="GO:0099402">
    <property type="term" value="P:plant organ development"/>
    <property type="evidence" value="ECO:0007669"/>
    <property type="project" value="UniProtKB-ARBA"/>
</dbReference>
<reference evidence="3 4" key="1">
    <citation type="journal article" date="2014" name="PLoS ONE">
        <title>Global Analysis of Gene Expression Profiles in Physic Nut (Jatropha curcas L.) Seedlings Exposed to Salt Stress.</title>
        <authorList>
            <person name="Zhang L."/>
            <person name="Zhang C."/>
            <person name="Wu P."/>
            <person name="Chen Y."/>
            <person name="Li M."/>
            <person name="Jiang H."/>
            <person name="Wu G."/>
        </authorList>
    </citation>
    <scope>NUCLEOTIDE SEQUENCE [LARGE SCALE GENOMIC DNA]</scope>
    <source>
        <strain evidence="4">cv. GZQX0401</strain>
        <tissue evidence="3">Young leaves</tissue>
    </source>
</reference>